<gene>
    <name evidence="8" type="ORF">BDZ94DRAFT_1168882</name>
</gene>
<dbReference type="AlphaFoldDB" id="A0A9P5XZV8"/>
<sequence length="721" mass="80453">MPKTPSTNTNRPALRRNQACRSCRKRKLKCDAARPHCGTCVKQWQALVSVPAPVGYAHPSEPQCSYDPVEGLTLAPDTDPLEKIKQLEDQISHLKNRLYEQEGTSRSISPNYLAGSSTFHTNVISHSSFTSSGQRSETGGISLPHASLSMMNLGATDSPESRFRSQSGSPELYTLASNKPSPDPFMDLLFLGWNSDLPDPTTLNHYIDIFFKCDPCGSRVLHRPSFLASMHLPPRDPGFPHSAILHAICAAASRWSAQNVVTLPDGSRRDQFAEYHASKTRQYIDKTMASGEDIFSVMQACILLSWYFYQEGRWVEVWIFAGFQTRVAVPLRLNYPGTFSTHGNNSPGAYLAPPKDLRDLESRRRTWWMTILFDRIASVGGWIHAVDERDLGTELPLRTDDFEAEAAVPSNPQDLSSSDVFIHHPPQYTDSFLLLIKAVMLFGRVTDFNVRGNLRAPTAPSKNQNPFFLEGFTELDNLVCSGFLKSLPQIFQNNFGVTDAPEGSMLDTDLYMVHIIPHAATITLHNPYIDFTDPKCESTGRCVTSARSILAAYYVLSATSLDISRLHPFVTICWYLAAVVQVQLCKYFIEINDGERESTVWGEINVLRFAMMEYGRRSPIGTRQERLLQGLMREIVRMTVQKQPLQVGLPLYPFSHTTLFRKDESPRAAPEDGAAPLPNTPYEESGISPSAQSQQSSSVHQRSISGTSWPMHDVSVSPVGV</sequence>
<dbReference type="GO" id="GO:0005634">
    <property type="term" value="C:nucleus"/>
    <property type="evidence" value="ECO:0007669"/>
    <property type="project" value="UniProtKB-SubCell"/>
</dbReference>
<dbReference type="CDD" id="cd00067">
    <property type="entry name" value="GAL4"/>
    <property type="match status" value="1"/>
</dbReference>
<evidence type="ECO:0000256" key="2">
    <source>
        <dbReference type="ARBA" id="ARBA00022723"/>
    </source>
</evidence>
<keyword evidence="9" id="KW-1185">Reference proteome</keyword>
<dbReference type="GO" id="GO:0008270">
    <property type="term" value="F:zinc ion binding"/>
    <property type="evidence" value="ECO:0007669"/>
    <property type="project" value="InterPro"/>
</dbReference>
<dbReference type="Pfam" id="PF00172">
    <property type="entry name" value="Zn_clus"/>
    <property type="match status" value="1"/>
</dbReference>
<keyword evidence="3" id="KW-0805">Transcription regulation</keyword>
<proteinExistence type="predicted"/>
<dbReference type="Gene3D" id="4.10.240.10">
    <property type="entry name" value="Zn(2)-C6 fungal-type DNA-binding domain"/>
    <property type="match status" value="1"/>
</dbReference>
<dbReference type="InterPro" id="IPR001138">
    <property type="entry name" value="Zn2Cys6_DnaBD"/>
</dbReference>
<dbReference type="InterPro" id="IPR050815">
    <property type="entry name" value="TF_fung"/>
</dbReference>
<evidence type="ECO:0000259" key="7">
    <source>
        <dbReference type="PROSITE" id="PS50048"/>
    </source>
</evidence>
<reference evidence="8" key="1">
    <citation type="submission" date="2020-11" db="EMBL/GenBank/DDBJ databases">
        <authorList>
            <consortium name="DOE Joint Genome Institute"/>
            <person name="Ahrendt S."/>
            <person name="Riley R."/>
            <person name="Andreopoulos W."/>
            <person name="Labutti K."/>
            <person name="Pangilinan J."/>
            <person name="Ruiz-Duenas F.J."/>
            <person name="Barrasa J.M."/>
            <person name="Sanchez-Garcia M."/>
            <person name="Camarero S."/>
            <person name="Miyauchi S."/>
            <person name="Serrano A."/>
            <person name="Linde D."/>
            <person name="Babiker R."/>
            <person name="Drula E."/>
            <person name="Ayuso-Fernandez I."/>
            <person name="Pacheco R."/>
            <person name="Padilla G."/>
            <person name="Ferreira P."/>
            <person name="Barriuso J."/>
            <person name="Kellner H."/>
            <person name="Castanera R."/>
            <person name="Alfaro M."/>
            <person name="Ramirez L."/>
            <person name="Pisabarro A.G."/>
            <person name="Kuo A."/>
            <person name="Tritt A."/>
            <person name="Lipzen A."/>
            <person name="He G."/>
            <person name="Yan M."/>
            <person name="Ng V."/>
            <person name="Cullen D."/>
            <person name="Martin F."/>
            <person name="Rosso M.-N."/>
            <person name="Henrissat B."/>
            <person name="Hibbett D."/>
            <person name="Martinez A.T."/>
            <person name="Grigoriev I.V."/>
        </authorList>
    </citation>
    <scope>NUCLEOTIDE SEQUENCE</scope>
    <source>
        <strain evidence="8">CBS 247.69</strain>
    </source>
</reference>
<dbReference type="PROSITE" id="PS50048">
    <property type="entry name" value="ZN2_CY6_FUNGAL_2"/>
    <property type="match status" value="1"/>
</dbReference>
<keyword evidence="4" id="KW-0804">Transcription</keyword>
<dbReference type="GO" id="GO:0000981">
    <property type="term" value="F:DNA-binding transcription factor activity, RNA polymerase II-specific"/>
    <property type="evidence" value="ECO:0007669"/>
    <property type="project" value="InterPro"/>
</dbReference>
<feature type="domain" description="Zn(2)-C6 fungal-type" evidence="7">
    <location>
        <begin position="19"/>
        <end position="66"/>
    </location>
</feature>
<dbReference type="SUPFAM" id="SSF57701">
    <property type="entry name" value="Zn2/Cys6 DNA-binding domain"/>
    <property type="match status" value="1"/>
</dbReference>
<evidence type="ECO:0000313" key="8">
    <source>
        <dbReference type="EMBL" id="KAF9460802.1"/>
    </source>
</evidence>
<keyword evidence="5" id="KW-0539">Nucleus</keyword>
<organism evidence="8 9">
    <name type="scientific">Collybia nuda</name>
    <dbReference type="NCBI Taxonomy" id="64659"/>
    <lineage>
        <taxon>Eukaryota</taxon>
        <taxon>Fungi</taxon>
        <taxon>Dikarya</taxon>
        <taxon>Basidiomycota</taxon>
        <taxon>Agaricomycotina</taxon>
        <taxon>Agaricomycetes</taxon>
        <taxon>Agaricomycetidae</taxon>
        <taxon>Agaricales</taxon>
        <taxon>Tricholomatineae</taxon>
        <taxon>Clitocybaceae</taxon>
        <taxon>Collybia</taxon>
    </lineage>
</organism>
<keyword evidence="2" id="KW-0479">Metal-binding</keyword>
<comment type="caution">
    <text evidence="8">The sequence shown here is derived from an EMBL/GenBank/DDBJ whole genome shotgun (WGS) entry which is preliminary data.</text>
</comment>
<evidence type="ECO:0000256" key="5">
    <source>
        <dbReference type="ARBA" id="ARBA00023242"/>
    </source>
</evidence>
<evidence type="ECO:0000256" key="3">
    <source>
        <dbReference type="ARBA" id="ARBA00023015"/>
    </source>
</evidence>
<dbReference type="GO" id="GO:0003677">
    <property type="term" value="F:DNA binding"/>
    <property type="evidence" value="ECO:0007669"/>
    <property type="project" value="InterPro"/>
</dbReference>
<evidence type="ECO:0000256" key="1">
    <source>
        <dbReference type="ARBA" id="ARBA00004123"/>
    </source>
</evidence>
<evidence type="ECO:0000313" key="9">
    <source>
        <dbReference type="Proteomes" id="UP000807353"/>
    </source>
</evidence>
<name>A0A9P5XZV8_9AGAR</name>
<evidence type="ECO:0000256" key="6">
    <source>
        <dbReference type="SAM" id="MobiDB-lite"/>
    </source>
</evidence>
<dbReference type="Proteomes" id="UP000807353">
    <property type="component" value="Unassembled WGS sequence"/>
</dbReference>
<dbReference type="Pfam" id="PF04082">
    <property type="entry name" value="Fungal_trans"/>
    <property type="match status" value="1"/>
</dbReference>
<comment type="subcellular location">
    <subcellularLocation>
        <location evidence="1">Nucleus</location>
    </subcellularLocation>
</comment>
<dbReference type="OrthoDB" id="5600212at2759"/>
<dbReference type="InterPro" id="IPR036864">
    <property type="entry name" value="Zn2-C6_fun-type_DNA-bd_sf"/>
</dbReference>
<feature type="region of interest" description="Disordered" evidence="6">
    <location>
        <begin position="662"/>
        <end position="721"/>
    </location>
</feature>
<dbReference type="EMBL" id="MU150293">
    <property type="protein sequence ID" value="KAF9460802.1"/>
    <property type="molecule type" value="Genomic_DNA"/>
</dbReference>
<dbReference type="InterPro" id="IPR007219">
    <property type="entry name" value="XnlR_reg_dom"/>
</dbReference>
<dbReference type="GO" id="GO:0006351">
    <property type="term" value="P:DNA-templated transcription"/>
    <property type="evidence" value="ECO:0007669"/>
    <property type="project" value="InterPro"/>
</dbReference>
<evidence type="ECO:0000256" key="4">
    <source>
        <dbReference type="ARBA" id="ARBA00023163"/>
    </source>
</evidence>
<dbReference type="PANTHER" id="PTHR47338">
    <property type="entry name" value="ZN(II)2CYS6 TRANSCRIPTION FACTOR (EUROFUNG)-RELATED"/>
    <property type="match status" value="1"/>
</dbReference>
<feature type="compositionally biased region" description="Low complexity" evidence="6">
    <location>
        <begin position="685"/>
        <end position="705"/>
    </location>
</feature>
<accession>A0A9P5XZV8</accession>
<dbReference type="CDD" id="cd12148">
    <property type="entry name" value="fungal_TF_MHR"/>
    <property type="match status" value="1"/>
</dbReference>
<protein>
    <recommendedName>
        <fullName evidence="7">Zn(2)-C6 fungal-type domain-containing protein</fullName>
    </recommendedName>
</protein>
<dbReference type="PANTHER" id="PTHR47338:SF29">
    <property type="entry name" value="ZN(2)-C6 FUNGAL-TYPE DOMAIN-CONTAINING PROTEIN"/>
    <property type="match status" value="1"/>
</dbReference>